<dbReference type="AlphaFoldDB" id="A0A330L4U2"/>
<protein>
    <submittedName>
        <fullName evidence="2">Uncharacterized protein</fullName>
    </submittedName>
</protein>
<reference evidence="3" key="1">
    <citation type="submission" date="2018-04" db="EMBL/GenBank/DDBJ databases">
        <authorList>
            <person name="Lucker S."/>
            <person name="Sakoula D."/>
        </authorList>
    </citation>
    <scope>NUCLEOTIDE SEQUENCE [LARGE SCALE GENOMIC DNA]</scope>
</reference>
<feature type="region of interest" description="Disordered" evidence="1">
    <location>
        <begin position="148"/>
        <end position="184"/>
    </location>
</feature>
<organism evidence="2 3">
    <name type="scientific">Nitrospira lenta</name>
    <dbReference type="NCBI Taxonomy" id="1436998"/>
    <lineage>
        <taxon>Bacteria</taxon>
        <taxon>Pseudomonadati</taxon>
        <taxon>Nitrospirota</taxon>
        <taxon>Nitrospiria</taxon>
        <taxon>Nitrospirales</taxon>
        <taxon>Nitrospiraceae</taxon>
        <taxon>Nitrospira</taxon>
    </lineage>
</organism>
<name>A0A330L4U2_9BACT</name>
<dbReference type="EMBL" id="OUNR01000012">
    <property type="protein sequence ID" value="SPP64773.1"/>
    <property type="molecule type" value="Genomic_DNA"/>
</dbReference>
<gene>
    <name evidence="2" type="ORF">NITLEN_20413</name>
</gene>
<accession>A0A330L4U2</accession>
<evidence type="ECO:0000313" key="3">
    <source>
        <dbReference type="Proteomes" id="UP000248168"/>
    </source>
</evidence>
<keyword evidence="3" id="KW-1185">Reference proteome</keyword>
<dbReference type="Proteomes" id="UP000248168">
    <property type="component" value="Unassembled WGS sequence"/>
</dbReference>
<proteinExistence type="predicted"/>
<evidence type="ECO:0000256" key="1">
    <source>
        <dbReference type="SAM" id="MobiDB-lite"/>
    </source>
</evidence>
<sequence>MAEHGRGIVHEPRRKDKADRLGIELVEPIFEPLTRQRRQTSVIKQQAFFQPVVSGHECALRGLLRATDDLVDKKMSQRGGKLGLRVGFPLRSKKEPRIVLHTLYSTEPRPAVMEEDLPLTLLREAQDCGTAQQFVQIRLVAEWAADSVRGNKAREEGEQENDREDSEKAVRSQSLQPEPHGDNN</sequence>
<evidence type="ECO:0000313" key="2">
    <source>
        <dbReference type="EMBL" id="SPP64773.1"/>
    </source>
</evidence>
<dbReference type="InParanoid" id="A0A330L4U2"/>